<dbReference type="Proteomes" id="UP000784294">
    <property type="component" value="Unassembled WGS sequence"/>
</dbReference>
<dbReference type="AlphaFoldDB" id="A0A448XJA1"/>
<sequence>MGFVPSNKAVEYLGSESYEEDQEDNYIRNPNEQSNSPDPIKDYQLLGFGQNKKIYEFSSKHEKSKICVSPETFIVDKSFRSGQASEEKIKNKVDKQTENICNAKNNEVRLKTVLKNEKEYESREEQELNRESNLEDERKSYGMKQSKKVVQEESMTSVLLYPEVSYEKDSDKEYLGIPDSSRGEYDDDEDCREGGEGGLGTVSSAETEEASSAAILANVRTNIRGLVADSPERIGPLISLAVDYLWQAREEAPKGSRELAIRKALDRRPEEFSYEFVDEEGE</sequence>
<feature type="region of interest" description="Disordered" evidence="1">
    <location>
        <begin position="1"/>
        <end position="41"/>
    </location>
</feature>
<dbReference type="EMBL" id="CAAALY010256687">
    <property type="protein sequence ID" value="VEL38034.1"/>
    <property type="molecule type" value="Genomic_DNA"/>
</dbReference>
<feature type="region of interest" description="Disordered" evidence="1">
    <location>
        <begin position="168"/>
        <end position="206"/>
    </location>
</feature>
<evidence type="ECO:0000256" key="1">
    <source>
        <dbReference type="SAM" id="MobiDB-lite"/>
    </source>
</evidence>
<feature type="compositionally biased region" description="Polar residues" evidence="1">
    <location>
        <begin position="28"/>
        <end position="37"/>
    </location>
</feature>
<evidence type="ECO:0000313" key="2">
    <source>
        <dbReference type="EMBL" id="VEL38034.1"/>
    </source>
</evidence>
<evidence type="ECO:0000313" key="3">
    <source>
        <dbReference type="Proteomes" id="UP000784294"/>
    </source>
</evidence>
<comment type="caution">
    <text evidence="2">The sequence shown here is derived from an EMBL/GenBank/DDBJ whole genome shotgun (WGS) entry which is preliminary data.</text>
</comment>
<gene>
    <name evidence="2" type="ORF">PXEA_LOCUS31474</name>
</gene>
<reference evidence="2" key="1">
    <citation type="submission" date="2018-11" db="EMBL/GenBank/DDBJ databases">
        <authorList>
            <consortium name="Pathogen Informatics"/>
        </authorList>
    </citation>
    <scope>NUCLEOTIDE SEQUENCE</scope>
</reference>
<name>A0A448XJA1_9PLAT</name>
<feature type="region of interest" description="Disordered" evidence="1">
    <location>
        <begin position="117"/>
        <end position="148"/>
    </location>
</feature>
<keyword evidence="3" id="KW-1185">Reference proteome</keyword>
<dbReference type="OrthoDB" id="306254at2759"/>
<feature type="compositionally biased region" description="Basic and acidic residues" evidence="1">
    <location>
        <begin position="117"/>
        <end position="140"/>
    </location>
</feature>
<protein>
    <submittedName>
        <fullName evidence="2">Uncharacterized protein</fullName>
    </submittedName>
</protein>
<proteinExistence type="predicted"/>
<accession>A0A448XJA1</accession>
<organism evidence="2 3">
    <name type="scientific">Protopolystoma xenopodis</name>
    <dbReference type="NCBI Taxonomy" id="117903"/>
    <lineage>
        <taxon>Eukaryota</taxon>
        <taxon>Metazoa</taxon>
        <taxon>Spiralia</taxon>
        <taxon>Lophotrochozoa</taxon>
        <taxon>Platyhelminthes</taxon>
        <taxon>Monogenea</taxon>
        <taxon>Polyopisthocotylea</taxon>
        <taxon>Polystomatidea</taxon>
        <taxon>Polystomatidae</taxon>
        <taxon>Protopolystoma</taxon>
    </lineage>
</organism>